<evidence type="ECO:0000259" key="5">
    <source>
        <dbReference type="Pfam" id="PF00656"/>
    </source>
</evidence>
<dbReference type="SUPFAM" id="SSF52129">
    <property type="entry name" value="Caspase-like"/>
    <property type="match status" value="1"/>
</dbReference>
<dbReference type="InterPro" id="IPR013105">
    <property type="entry name" value="TPR_2"/>
</dbReference>
<evidence type="ECO:0000256" key="1">
    <source>
        <dbReference type="ARBA" id="ARBA00022737"/>
    </source>
</evidence>
<feature type="repeat" description="TPR" evidence="3">
    <location>
        <begin position="63"/>
        <end position="96"/>
    </location>
</feature>
<dbReference type="Gene3D" id="1.25.40.10">
    <property type="entry name" value="Tetratricopeptide repeat domain"/>
    <property type="match status" value="1"/>
</dbReference>
<dbReference type="Pfam" id="PF07719">
    <property type="entry name" value="TPR_2"/>
    <property type="match status" value="1"/>
</dbReference>
<dbReference type="InterPro" id="IPR019734">
    <property type="entry name" value="TPR_rpt"/>
</dbReference>
<organism evidence="6 7">
    <name type="scientific">Candidatus Obscuribacter phosphatis</name>
    <dbReference type="NCBI Taxonomy" id="1906157"/>
    <lineage>
        <taxon>Bacteria</taxon>
        <taxon>Bacillati</taxon>
        <taxon>Candidatus Melainabacteria</taxon>
        <taxon>Candidatus Obscuribacterales</taxon>
        <taxon>Candidatus Obscuribacteraceae</taxon>
        <taxon>Candidatus Obscuribacter</taxon>
    </lineage>
</organism>
<dbReference type="GO" id="GO:0006508">
    <property type="term" value="P:proteolysis"/>
    <property type="evidence" value="ECO:0007669"/>
    <property type="project" value="InterPro"/>
</dbReference>
<dbReference type="AlphaFoldDB" id="A0A8J7P8X4"/>
<dbReference type="Pfam" id="PF13181">
    <property type="entry name" value="TPR_8"/>
    <property type="match status" value="1"/>
</dbReference>
<dbReference type="SUPFAM" id="SSF48452">
    <property type="entry name" value="TPR-like"/>
    <property type="match status" value="1"/>
</dbReference>
<dbReference type="PROSITE" id="PS50293">
    <property type="entry name" value="TPR_REGION"/>
    <property type="match status" value="1"/>
</dbReference>
<dbReference type="PANTHER" id="PTHR44858">
    <property type="entry name" value="TETRATRICOPEPTIDE REPEAT PROTEIN 6"/>
    <property type="match status" value="1"/>
</dbReference>
<gene>
    <name evidence="6" type="ORF">J0M35_14075</name>
</gene>
<sequence length="592" mass="65115">MVNERIKKHEKRVTQGRTQGLAAFAGGLSKNSIAAFLSLSCLLSSSLFGVLPQPALAAWYDNENTLHERGKQSYNSGAFDQAISQFSEVIKLNPTRAGAFYWRAMAYQAIKQQDRALKDLDEAIKLAPDCATCYLSRGLIYSNQGKLQEALEQFEEALRYDSNLNEAEINKKFCLKELEKQRIAKENAASKPEATQLAMTTTAATSSTSSTSSSANPVKKAGTSTAASAAQVNDPKWIALQKELEVKAQRERAEAEKLALARAKAEAENQRLALKQKEIEERQERERARLAEAEARRLALAEKSGHAATGKPKAETAETTETTNSLEIVNRPVRDKWALIIGISNFQDSTLNLRYPAKDAKDFYEFLVKEANFAPDHVKLLTDEKATRANILSELGDKWLPRVANPDDLVLIYFSSHGSASDMDIGGVNYLLAYDSQVDSLYASGLPMQDLTRIIKGRVHSDRVVLVLDACHSGAAETGGKGLFRKGNLDADAVAQGTGQLVISSSQPSQVSWESKKYQNSVFTRCLIDSLRKNGDATTLGEAFQNLKDKVQEEVLRERGVMQTPVLKSRWKGSDLRLATPAVSPRPGLETP</sequence>
<accession>A0A8J7P8X4</accession>
<dbReference type="PANTHER" id="PTHR44858:SF1">
    <property type="entry name" value="UDP-N-ACETYLGLUCOSAMINE--PEPTIDE N-ACETYLGLUCOSAMINYLTRANSFERASE SPINDLY-RELATED"/>
    <property type="match status" value="1"/>
</dbReference>
<dbReference type="EMBL" id="JAFLCK010000021">
    <property type="protein sequence ID" value="MBN8661489.1"/>
    <property type="molecule type" value="Genomic_DNA"/>
</dbReference>
<evidence type="ECO:0000313" key="7">
    <source>
        <dbReference type="Proteomes" id="UP000664277"/>
    </source>
</evidence>
<dbReference type="Proteomes" id="UP000664277">
    <property type="component" value="Unassembled WGS sequence"/>
</dbReference>
<dbReference type="SMART" id="SM00028">
    <property type="entry name" value="TPR"/>
    <property type="match status" value="3"/>
</dbReference>
<keyword evidence="1" id="KW-0677">Repeat</keyword>
<feature type="repeat" description="TPR" evidence="3">
    <location>
        <begin position="131"/>
        <end position="164"/>
    </location>
</feature>
<reference evidence="6" key="1">
    <citation type="submission" date="2021-02" db="EMBL/GenBank/DDBJ databases">
        <title>Genome-Resolved Metagenomics of a Microbial Community Performing Photosynthetic Biological Nutrient Removal.</title>
        <authorList>
            <person name="Mcdaniel E.A."/>
        </authorList>
    </citation>
    <scope>NUCLEOTIDE SEQUENCE</scope>
    <source>
        <strain evidence="6">UWPOB_OBS1</strain>
    </source>
</reference>
<evidence type="ECO:0000256" key="2">
    <source>
        <dbReference type="ARBA" id="ARBA00022803"/>
    </source>
</evidence>
<evidence type="ECO:0000256" key="4">
    <source>
        <dbReference type="SAM" id="MobiDB-lite"/>
    </source>
</evidence>
<evidence type="ECO:0000256" key="3">
    <source>
        <dbReference type="PROSITE-ProRule" id="PRU00339"/>
    </source>
</evidence>
<dbReference type="Pfam" id="PF00656">
    <property type="entry name" value="Peptidase_C14"/>
    <property type="match status" value="1"/>
</dbReference>
<protein>
    <submittedName>
        <fullName evidence="6">Caspase family protein</fullName>
    </submittedName>
</protein>
<name>A0A8J7P8X4_9BACT</name>
<dbReference type="InterPro" id="IPR011600">
    <property type="entry name" value="Pept_C14_caspase"/>
</dbReference>
<feature type="region of interest" description="Disordered" evidence="4">
    <location>
        <begin position="301"/>
        <end position="323"/>
    </location>
</feature>
<proteinExistence type="predicted"/>
<dbReference type="InterPro" id="IPR029030">
    <property type="entry name" value="Caspase-like_dom_sf"/>
</dbReference>
<comment type="caution">
    <text evidence="6">The sequence shown here is derived from an EMBL/GenBank/DDBJ whole genome shotgun (WGS) entry which is preliminary data.</text>
</comment>
<feature type="domain" description="Peptidase C14 caspase" evidence="5">
    <location>
        <begin position="336"/>
        <end position="569"/>
    </location>
</feature>
<keyword evidence="2 3" id="KW-0802">TPR repeat</keyword>
<dbReference type="PROSITE" id="PS50005">
    <property type="entry name" value="TPR"/>
    <property type="match status" value="3"/>
</dbReference>
<dbReference type="InterPro" id="IPR011990">
    <property type="entry name" value="TPR-like_helical_dom_sf"/>
</dbReference>
<dbReference type="GO" id="GO:0004197">
    <property type="term" value="F:cysteine-type endopeptidase activity"/>
    <property type="evidence" value="ECO:0007669"/>
    <property type="project" value="InterPro"/>
</dbReference>
<feature type="region of interest" description="Disordered" evidence="4">
    <location>
        <begin position="186"/>
        <end position="227"/>
    </location>
</feature>
<dbReference type="InterPro" id="IPR050498">
    <property type="entry name" value="Ycf3"/>
</dbReference>
<feature type="compositionally biased region" description="Low complexity" evidence="4">
    <location>
        <begin position="200"/>
        <end position="227"/>
    </location>
</feature>
<dbReference type="Gene3D" id="3.40.50.1460">
    <property type="match status" value="1"/>
</dbReference>
<evidence type="ECO:0000313" key="6">
    <source>
        <dbReference type="EMBL" id="MBN8661489.1"/>
    </source>
</evidence>
<feature type="repeat" description="TPR" evidence="3">
    <location>
        <begin position="97"/>
        <end position="130"/>
    </location>
</feature>